<comment type="caution">
    <text evidence="2">The sequence shown here is derived from an EMBL/GenBank/DDBJ whole genome shotgun (WGS) entry which is preliminary data.</text>
</comment>
<keyword evidence="1" id="KW-0812">Transmembrane</keyword>
<organism evidence="2 3">
    <name type="scientific">Candidatus Muproteobacteria bacterium RBG_16_62_13</name>
    <dbReference type="NCBI Taxonomy" id="1817756"/>
    <lineage>
        <taxon>Bacteria</taxon>
        <taxon>Pseudomonadati</taxon>
        <taxon>Pseudomonadota</taxon>
        <taxon>Candidatus Muproteobacteria</taxon>
    </lineage>
</organism>
<dbReference type="EMBL" id="MFSQ01000046">
    <property type="protein sequence ID" value="OGI40921.1"/>
    <property type="molecule type" value="Genomic_DNA"/>
</dbReference>
<gene>
    <name evidence="2" type="ORF">A2140_00235</name>
</gene>
<proteinExistence type="predicted"/>
<feature type="transmembrane region" description="Helical" evidence="1">
    <location>
        <begin position="38"/>
        <end position="61"/>
    </location>
</feature>
<name>A0A1F6T709_9PROT</name>
<evidence type="ECO:0000256" key="1">
    <source>
        <dbReference type="SAM" id="Phobius"/>
    </source>
</evidence>
<accession>A0A1F6T709</accession>
<keyword evidence="1" id="KW-0472">Membrane</keyword>
<dbReference type="STRING" id="1817756.A2140_00235"/>
<evidence type="ECO:0000313" key="3">
    <source>
        <dbReference type="Proteomes" id="UP000178379"/>
    </source>
</evidence>
<reference evidence="2 3" key="1">
    <citation type="journal article" date="2016" name="Nat. Commun.">
        <title>Thousands of microbial genomes shed light on interconnected biogeochemical processes in an aquifer system.</title>
        <authorList>
            <person name="Anantharaman K."/>
            <person name="Brown C.T."/>
            <person name="Hug L.A."/>
            <person name="Sharon I."/>
            <person name="Castelle C.J."/>
            <person name="Probst A.J."/>
            <person name="Thomas B.C."/>
            <person name="Singh A."/>
            <person name="Wilkins M.J."/>
            <person name="Karaoz U."/>
            <person name="Brodie E.L."/>
            <person name="Williams K.H."/>
            <person name="Hubbard S.S."/>
            <person name="Banfield J.F."/>
        </authorList>
    </citation>
    <scope>NUCLEOTIDE SEQUENCE [LARGE SCALE GENOMIC DNA]</scope>
</reference>
<protein>
    <recommendedName>
        <fullName evidence="4">Twin transmembrane helix small protein</fullName>
    </recommendedName>
</protein>
<evidence type="ECO:0000313" key="2">
    <source>
        <dbReference type="EMBL" id="OGI40921.1"/>
    </source>
</evidence>
<feature type="transmembrane region" description="Helical" evidence="1">
    <location>
        <begin position="6"/>
        <end position="26"/>
    </location>
</feature>
<evidence type="ECO:0008006" key="4">
    <source>
        <dbReference type="Google" id="ProtNLM"/>
    </source>
</evidence>
<dbReference type="AlphaFoldDB" id="A0A1F6T709"/>
<dbReference type="Pfam" id="PF11137">
    <property type="entry name" value="DUF2909"/>
    <property type="match status" value="1"/>
</dbReference>
<dbReference type="NCBIfam" id="NF033233">
    <property type="entry name" value="twin_helix"/>
    <property type="match status" value="1"/>
</dbReference>
<dbReference type="InterPro" id="IPR021313">
    <property type="entry name" value="DUF2909"/>
</dbReference>
<keyword evidence="1" id="KW-1133">Transmembrane helix</keyword>
<dbReference type="Proteomes" id="UP000178379">
    <property type="component" value="Unassembled WGS sequence"/>
</dbReference>
<sequence length="70" mass="7789">MLIKIIVIVMLLAIIGSLASAMFFLYKDRGRGTRTVRALTWRIGLSITLFVLLLIGFKLGFIPPLGLKNL</sequence>